<evidence type="ECO:0000256" key="1">
    <source>
        <dbReference type="SAM" id="MobiDB-lite"/>
    </source>
</evidence>
<name>A0A0J7XL89_9SPHN</name>
<dbReference type="RefSeq" id="WP_148649472.1">
    <property type="nucleotide sequence ID" value="NZ_KQ130457.1"/>
</dbReference>
<sequence length="323" mass="35422">MARLLPILTSLLLAGSPLVVQAQETDTTLPHSGGHDGMDHGNMDHSQVDMPGMGMSGQDMKGMDHSAHAMPESTVSDEPGDAPPPAPPTDFPAERFFEPDRMAASRAAMIEEMTFRTFALQVDQLELRTGKGGDGFGWDGRAWYGGDIDRIVLASEGEGTFAERAERIELGAYWRHALDPWFNLQLGMRQDFRPDPQRTYALVGIEGLAPYWFDVQGQLLVSNKGDVHARGKASYTQRITQSLVVEPEAEVDFAFQDVPALNVGAGFERLEMGARLRYDHNRSLAPYVGVNWERRLGGTARIAQVAGEDVSGVSVVFGVRAMF</sequence>
<proteinExistence type="predicted"/>
<dbReference type="InterPro" id="IPR036709">
    <property type="entry name" value="Autotransporte_beta_dom_sf"/>
</dbReference>
<dbReference type="GO" id="GO:0006878">
    <property type="term" value="P:intracellular copper ion homeostasis"/>
    <property type="evidence" value="ECO:0007669"/>
    <property type="project" value="InterPro"/>
</dbReference>
<evidence type="ECO:0000313" key="3">
    <source>
        <dbReference type="EMBL" id="KMS51868.1"/>
    </source>
</evidence>
<comment type="caution">
    <text evidence="3">The sequence shown here is derived from an EMBL/GenBank/DDBJ whole genome shotgun (WGS) entry which is preliminary data.</text>
</comment>
<feature type="region of interest" description="Disordered" evidence="1">
    <location>
        <begin position="52"/>
        <end position="88"/>
    </location>
</feature>
<dbReference type="OrthoDB" id="9778934at2"/>
<gene>
    <name evidence="3" type="ORF">V474_02165</name>
</gene>
<dbReference type="Proteomes" id="UP000052268">
    <property type="component" value="Unassembled WGS sequence"/>
</dbReference>
<dbReference type="SUPFAM" id="SSF103515">
    <property type="entry name" value="Autotransporter"/>
    <property type="match status" value="1"/>
</dbReference>
<dbReference type="EMBL" id="JACU01000010">
    <property type="protein sequence ID" value="KMS51868.1"/>
    <property type="molecule type" value="Genomic_DNA"/>
</dbReference>
<dbReference type="GO" id="GO:0009279">
    <property type="term" value="C:cell outer membrane"/>
    <property type="evidence" value="ECO:0007669"/>
    <property type="project" value="InterPro"/>
</dbReference>
<feature type="signal peptide" evidence="2">
    <location>
        <begin position="1"/>
        <end position="22"/>
    </location>
</feature>
<accession>A0A0J7XL89</accession>
<dbReference type="GO" id="GO:0005507">
    <property type="term" value="F:copper ion binding"/>
    <property type="evidence" value="ECO:0007669"/>
    <property type="project" value="InterPro"/>
</dbReference>
<dbReference type="InterPro" id="IPR007939">
    <property type="entry name" value="Cu-R_B_prcur"/>
</dbReference>
<keyword evidence="2" id="KW-0732">Signal</keyword>
<dbReference type="Pfam" id="PF05275">
    <property type="entry name" value="CopB"/>
    <property type="match status" value="1"/>
</dbReference>
<evidence type="ECO:0000256" key="2">
    <source>
        <dbReference type="SAM" id="SignalP"/>
    </source>
</evidence>
<dbReference type="AlphaFoldDB" id="A0A0J7XL89"/>
<dbReference type="PATRIC" id="fig|1114963.3.peg.4048"/>
<feature type="chain" id="PRO_5005291430" evidence="2">
    <location>
        <begin position="23"/>
        <end position="323"/>
    </location>
</feature>
<protein>
    <submittedName>
        <fullName evidence="3">Copper resistance protein CopB</fullName>
    </submittedName>
</protein>
<keyword evidence="4" id="KW-1185">Reference proteome</keyword>
<evidence type="ECO:0000313" key="4">
    <source>
        <dbReference type="Proteomes" id="UP000052268"/>
    </source>
</evidence>
<organism evidence="3 4">
    <name type="scientific">Novosphingobium barchaimii LL02</name>
    <dbReference type="NCBI Taxonomy" id="1114963"/>
    <lineage>
        <taxon>Bacteria</taxon>
        <taxon>Pseudomonadati</taxon>
        <taxon>Pseudomonadota</taxon>
        <taxon>Alphaproteobacteria</taxon>
        <taxon>Sphingomonadales</taxon>
        <taxon>Sphingomonadaceae</taxon>
        <taxon>Novosphingobium</taxon>
    </lineage>
</organism>
<reference evidence="3 4" key="1">
    <citation type="journal article" date="2015" name="G3 (Bethesda)">
        <title>Insights into Ongoing Evolution of the Hexachlorocyclohexane Catabolic Pathway from Comparative Genomics of Ten Sphingomonadaceae Strains.</title>
        <authorList>
            <person name="Pearce S.L."/>
            <person name="Oakeshott J.G."/>
            <person name="Pandey G."/>
        </authorList>
    </citation>
    <scope>NUCLEOTIDE SEQUENCE [LARGE SCALE GENOMIC DNA]</scope>
    <source>
        <strain evidence="3 4">LL02</strain>
    </source>
</reference>